<dbReference type="InterPro" id="IPR000515">
    <property type="entry name" value="MetI-like"/>
</dbReference>
<dbReference type="AlphaFoldDB" id="A0A1I1ICR0"/>
<dbReference type="EMBL" id="FOLY01000002">
    <property type="protein sequence ID" value="SFC33811.1"/>
    <property type="molecule type" value="Genomic_DNA"/>
</dbReference>
<keyword evidence="7" id="KW-0029">Amino-acid transport</keyword>
<comment type="function">
    <text evidence="1">Part of the binding-protein-dependent transport system for glutamine; probably responsible for the translocation of the substrate across the membrane.</text>
</comment>
<accession>A0A1I1ICR0</accession>
<dbReference type="PANTHER" id="PTHR30614">
    <property type="entry name" value="MEMBRANE COMPONENT OF AMINO ACID ABC TRANSPORTER"/>
    <property type="match status" value="1"/>
</dbReference>
<evidence type="ECO:0000256" key="3">
    <source>
        <dbReference type="ARBA" id="ARBA00010072"/>
    </source>
</evidence>
<dbReference type="InterPro" id="IPR010065">
    <property type="entry name" value="AA_ABC_transptr_permease_3TM"/>
</dbReference>
<evidence type="ECO:0000256" key="4">
    <source>
        <dbReference type="ARBA" id="ARBA00022448"/>
    </source>
</evidence>
<gene>
    <name evidence="12" type="ORF">SAMN05421848_1139</name>
</gene>
<evidence type="ECO:0000256" key="9">
    <source>
        <dbReference type="ARBA" id="ARBA00023136"/>
    </source>
</evidence>
<evidence type="ECO:0000256" key="6">
    <source>
        <dbReference type="ARBA" id="ARBA00022692"/>
    </source>
</evidence>
<evidence type="ECO:0000313" key="12">
    <source>
        <dbReference type="EMBL" id="SFC33811.1"/>
    </source>
</evidence>
<dbReference type="InterPro" id="IPR035906">
    <property type="entry name" value="MetI-like_sf"/>
</dbReference>
<evidence type="ECO:0000256" key="1">
    <source>
        <dbReference type="ARBA" id="ARBA00003159"/>
    </source>
</evidence>
<comment type="similarity">
    <text evidence="3">Belongs to the binding-protein-dependent transport system permease family. HisMQ subfamily.</text>
</comment>
<dbReference type="GO" id="GO:0022857">
    <property type="term" value="F:transmembrane transporter activity"/>
    <property type="evidence" value="ECO:0007669"/>
    <property type="project" value="InterPro"/>
</dbReference>
<feature type="transmembrane region" description="Helical" evidence="10">
    <location>
        <begin position="20"/>
        <end position="49"/>
    </location>
</feature>
<feature type="transmembrane region" description="Helical" evidence="10">
    <location>
        <begin position="188"/>
        <end position="209"/>
    </location>
</feature>
<dbReference type="GO" id="GO:0043190">
    <property type="term" value="C:ATP-binding cassette (ABC) transporter complex"/>
    <property type="evidence" value="ECO:0007669"/>
    <property type="project" value="InterPro"/>
</dbReference>
<reference evidence="13" key="1">
    <citation type="submission" date="2016-10" db="EMBL/GenBank/DDBJ databases">
        <authorList>
            <person name="Varghese N."/>
            <person name="Submissions S."/>
        </authorList>
    </citation>
    <scope>NUCLEOTIDE SEQUENCE [LARGE SCALE GENOMIC DNA]</scope>
    <source>
        <strain evidence="13">DSM 23439</strain>
    </source>
</reference>
<dbReference type="CDD" id="cd06261">
    <property type="entry name" value="TM_PBP2"/>
    <property type="match status" value="1"/>
</dbReference>
<dbReference type="RefSeq" id="WP_090131609.1">
    <property type="nucleotide sequence ID" value="NZ_FOLY01000002.1"/>
</dbReference>
<dbReference type="GO" id="GO:0006865">
    <property type="term" value="P:amino acid transport"/>
    <property type="evidence" value="ECO:0007669"/>
    <property type="project" value="UniProtKB-KW"/>
</dbReference>
<proteinExistence type="inferred from homology"/>
<evidence type="ECO:0000256" key="2">
    <source>
        <dbReference type="ARBA" id="ARBA00004429"/>
    </source>
</evidence>
<dbReference type="Gene3D" id="1.10.3720.10">
    <property type="entry name" value="MetI-like"/>
    <property type="match status" value="1"/>
</dbReference>
<organism evidence="12 13">
    <name type="scientific">Kushneria avicenniae</name>
    <dbReference type="NCBI Taxonomy" id="402385"/>
    <lineage>
        <taxon>Bacteria</taxon>
        <taxon>Pseudomonadati</taxon>
        <taxon>Pseudomonadota</taxon>
        <taxon>Gammaproteobacteria</taxon>
        <taxon>Oceanospirillales</taxon>
        <taxon>Halomonadaceae</taxon>
        <taxon>Kushneria</taxon>
    </lineage>
</organism>
<keyword evidence="4 10" id="KW-0813">Transport</keyword>
<dbReference type="InterPro" id="IPR043429">
    <property type="entry name" value="ArtM/GltK/GlnP/TcyL/YhdX-like"/>
</dbReference>
<dbReference type="OrthoDB" id="9809799at2"/>
<dbReference type="SUPFAM" id="SSF161098">
    <property type="entry name" value="MetI-like"/>
    <property type="match status" value="1"/>
</dbReference>
<protein>
    <submittedName>
        <fullName evidence="12">Amino acid ABC transporter membrane protein 2, PAAT family</fullName>
    </submittedName>
</protein>
<keyword evidence="5" id="KW-1003">Cell membrane</keyword>
<feature type="domain" description="ABC transmembrane type-1" evidence="11">
    <location>
        <begin position="25"/>
        <end position="213"/>
    </location>
</feature>
<keyword evidence="13" id="KW-1185">Reference proteome</keyword>
<keyword evidence="8 10" id="KW-1133">Transmembrane helix</keyword>
<dbReference type="PANTHER" id="PTHR30614:SF20">
    <property type="entry name" value="GLUTAMINE TRANSPORT SYSTEM PERMEASE PROTEIN GLNP"/>
    <property type="match status" value="1"/>
</dbReference>
<evidence type="ECO:0000313" key="13">
    <source>
        <dbReference type="Proteomes" id="UP000199046"/>
    </source>
</evidence>
<dbReference type="Proteomes" id="UP000199046">
    <property type="component" value="Unassembled WGS sequence"/>
</dbReference>
<sequence length="222" mass="24528">MGSFTELFFNLQTLAEYWPIMLRGLGWTLLLAVIIVPMGLAAGMLIATLDFLRQRWLTPFLIAYVDFFRAFPPLVLLIFIYNGAPFLGVTLSPFMSVVVALTLNSAGYYGEILRAGLASIARGQMEAARSTGLSRLQALRHVIAPQALRNVLPELVSNTLELVKATSLASVVTLPELLRSARIVQGMAYNPTPLIAAALIYFLMLWPLVRLLSRLERRVAGH</sequence>
<name>A0A1I1ICR0_9GAMM</name>
<comment type="subcellular location">
    <subcellularLocation>
        <location evidence="2">Cell inner membrane</location>
        <topology evidence="2">Multi-pass membrane protein</topology>
    </subcellularLocation>
    <subcellularLocation>
        <location evidence="10">Cell membrane</location>
        <topology evidence="10">Multi-pass membrane protein</topology>
    </subcellularLocation>
</comment>
<dbReference type="PROSITE" id="PS50928">
    <property type="entry name" value="ABC_TM1"/>
    <property type="match status" value="1"/>
</dbReference>
<keyword evidence="6 10" id="KW-0812">Transmembrane</keyword>
<feature type="transmembrane region" description="Helical" evidence="10">
    <location>
        <begin position="87"/>
        <end position="109"/>
    </location>
</feature>
<dbReference type="Pfam" id="PF00528">
    <property type="entry name" value="BPD_transp_1"/>
    <property type="match status" value="1"/>
</dbReference>
<evidence type="ECO:0000259" key="11">
    <source>
        <dbReference type="PROSITE" id="PS50928"/>
    </source>
</evidence>
<keyword evidence="9 10" id="KW-0472">Membrane</keyword>
<dbReference type="STRING" id="402385.SAMN05421848_1139"/>
<evidence type="ECO:0000256" key="8">
    <source>
        <dbReference type="ARBA" id="ARBA00022989"/>
    </source>
</evidence>
<evidence type="ECO:0000256" key="5">
    <source>
        <dbReference type="ARBA" id="ARBA00022475"/>
    </source>
</evidence>
<dbReference type="NCBIfam" id="TIGR01726">
    <property type="entry name" value="HEQRo_perm_3TM"/>
    <property type="match status" value="1"/>
</dbReference>
<evidence type="ECO:0000256" key="10">
    <source>
        <dbReference type="RuleBase" id="RU363032"/>
    </source>
</evidence>
<evidence type="ECO:0000256" key="7">
    <source>
        <dbReference type="ARBA" id="ARBA00022970"/>
    </source>
</evidence>
<feature type="transmembrane region" description="Helical" evidence="10">
    <location>
        <begin position="61"/>
        <end position="81"/>
    </location>
</feature>